<reference evidence="1 2" key="1">
    <citation type="journal article" date="2018" name="Cell">
        <title>The Chara Genome: Secondary Complexity and Implications for Plant Terrestrialization.</title>
        <authorList>
            <person name="Nishiyama T."/>
            <person name="Sakayama H."/>
            <person name="Vries J.D."/>
            <person name="Buschmann H."/>
            <person name="Saint-Marcoux D."/>
            <person name="Ullrich K.K."/>
            <person name="Haas F.B."/>
            <person name="Vanderstraeten L."/>
            <person name="Becker D."/>
            <person name="Lang D."/>
            <person name="Vosolsobe S."/>
            <person name="Rombauts S."/>
            <person name="Wilhelmsson P.K.I."/>
            <person name="Janitza P."/>
            <person name="Kern R."/>
            <person name="Heyl A."/>
            <person name="Rumpler F."/>
            <person name="Villalobos L.I.A.C."/>
            <person name="Clay J.M."/>
            <person name="Skokan R."/>
            <person name="Toyoda A."/>
            <person name="Suzuki Y."/>
            <person name="Kagoshima H."/>
            <person name="Schijlen E."/>
            <person name="Tajeshwar N."/>
            <person name="Catarino B."/>
            <person name="Hetherington A.J."/>
            <person name="Saltykova A."/>
            <person name="Bonnot C."/>
            <person name="Breuninger H."/>
            <person name="Symeonidi A."/>
            <person name="Radhakrishnan G.V."/>
            <person name="Van Nieuwerburgh F."/>
            <person name="Deforce D."/>
            <person name="Chang C."/>
            <person name="Karol K.G."/>
            <person name="Hedrich R."/>
            <person name="Ulvskov P."/>
            <person name="Glockner G."/>
            <person name="Delwiche C.F."/>
            <person name="Petrasek J."/>
            <person name="Van de Peer Y."/>
            <person name="Friml J."/>
            <person name="Beilby M."/>
            <person name="Dolan L."/>
            <person name="Kohara Y."/>
            <person name="Sugano S."/>
            <person name="Fujiyama A."/>
            <person name="Delaux P.-M."/>
            <person name="Quint M."/>
            <person name="TheiBen G."/>
            <person name="Hagemann M."/>
            <person name="Harholt J."/>
            <person name="Dunand C."/>
            <person name="Zachgo S."/>
            <person name="Langdale J."/>
            <person name="Maumus F."/>
            <person name="Straeten D.V.D."/>
            <person name="Gould S.B."/>
            <person name="Rensing S.A."/>
        </authorList>
    </citation>
    <scope>NUCLEOTIDE SEQUENCE [LARGE SCALE GENOMIC DNA]</scope>
    <source>
        <strain evidence="1 2">S276</strain>
    </source>
</reference>
<dbReference type="Gramene" id="GBG65530">
    <property type="protein sequence ID" value="GBG65530"/>
    <property type="gene ID" value="CBR_g51124"/>
</dbReference>
<gene>
    <name evidence="1" type="ORF">CBR_g51124</name>
</gene>
<protein>
    <submittedName>
        <fullName evidence="1">Uncharacterized protein</fullName>
    </submittedName>
</protein>
<organism evidence="1 2">
    <name type="scientific">Chara braunii</name>
    <name type="common">Braun's stonewort</name>
    <dbReference type="NCBI Taxonomy" id="69332"/>
    <lineage>
        <taxon>Eukaryota</taxon>
        <taxon>Viridiplantae</taxon>
        <taxon>Streptophyta</taxon>
        <taxon>Charophyceae</taxon>
        <taxon>Charales</taxon>
        <taxon>Characeae</taxon>
        <taxon>Chara</taxon>
    </lineage>
</organism>
<proteinExistence type="predicted"/>
<dbReference type="AlphaFoldDB" id="A0A388K648"/>
<keyword evidence="2" id="KW-1185">Reference proteome</keyword>
<accession>A0A388K648</accession>
<evidence type="ECO:0000313" key="2">
    <source>
        <dbReference type="Proteomes" id="UP000265515"/>
    </source>
</evidence>
<dbReference type="EMBL" id="BFEA01000062">
    <property type="protein sequence ID" value="GBG65530.1"/>
    <property type="molecule type" value="Genomic_DNA"/>
</dbReference>
<name>A0A388K648_CHABU</name>
<sequence length="105" mass="11687">MRASRHATRASPLPISTDQLGWGGSATLAHILGFGCRVPLVRFWPVELVCSEAPSFGNGRHRFRGVSEMDGTESAEFRKWTAQNPRSAWVRFINSRSMTGGYNFT</sequence>
<comment type="caution">
    <text evidence="1">The sequence shown here is derived from an EMBL/GenBank/DDBJ whole genome shotgun (WGS) entry which is preliminary data.</text>
</comment>
<evidence type="ECO:0000313" key="1">
    <source>
        <dbReference type="EMBL" id="GBG65530.1"/>
    </source>
</evidence>
<dbReference type="Proteomes" id="UP000265515">
    <property type="component" value="Unassembled WGS sequence"/>
</dbReference>